<dbReference type="PANTHER" id="PTHR13812:SF19">
    <property type="entry name" value="KETIMINE REDUCTASE MU-CRYSTALLIN"/>
    <property type="match status" value="1"/>
</dbReference>
<evidence type="ECO:0000313" key="1">
    <source>
        <dbReference type="EMBL" id="MFC5541821.1"/>
    </source>
</evidence>
<evidence type="ECO:0000313" key="2">
    <source>
        <dbReference type="Proteomes" id="UP001595978"/>
    </source>
</evidence>
<dbReference type="PANTHER" id="PTHR13812">
    <property type="entry name" value="KETIMINE REDUCTASE MU-CRYSTALLIN"/>
    <property type="match status" value="1"/>
</dbReference>
<accession>A0ABW0RBZ4</accession>
<reference evidence="2" key="1">
    <citation type="journal article" date="2019" name="Int. J. Syst. Evol. Microbiol.">
        <title>The Global Catalogue of Microorganisms (GCM) 10K type strain sequencing project: providing services to taxonomists for standard genome sequencing and annotation.</title>
        <authorList>
            <consortium name="The Broad Institute Genomics Platform"/>
            <consortium name="The Broad Institute Genome Sequencing Center for Infectious Disease"/>
            <person name="Wu L."/>
            <person name="Ma J."/>
        </authorList>
    </citation>
    <scope>NUCLEOTIDE SEQUENCE [LARGE SCALE GENOMIC DNA]</scope>
    <source>
        <strain evidence="2">CCUG 56331</strain>
    </source>
</reference>
<sequence length="327" mass="35970">MILLNEEQIKRFYKMEDALKDVEQMLMAKQKDKVLAPIRTVIDFTEKNASSLYMPSADLEDQIAAVKVVTIFPDNPGKGLPTTQGILLLSSTENGEHLAVMNASYLTSLRTGAMTGLATMKLANIDAKSLTVIGTGRMAFEQVLGVLSVRKIESIYLYNRTKEKAHRFKQQLIDHGVTAFLEVVDDVNEAVSSSDIVCCATNAKSPVFDGNYLKPGVHVNGVGSYLPHMLEVDRTTIRKASKIVVDDVEGVKEEAGELIDAHKSGEWSFSNLHGELAQLVSGKIAPREHEEEITFFKSVGASYYDLAVAKGVYKKAVELHLGISFEM</sequence>
<dbReference type="InterPro" id="IPR023401">
    <property type="entry name" value="ODC_N"/>
</dbReference>
<dbReference type="Gene3D" id="3.30.1780.10">
    <property type="entry name" value="ornithine cyclodeaminase, domain 1"/>
    <property type="match status" value="1"/>
</dbReference>
<dbReference type="Pfam" id="PF02423">
    <property type="entry name" value="OCD_Mu_crystall"/>
    <property type="match status" value="1"/>
</dbReference>
<gene>
    <name evidence="1" type="ORF">ACFPOH_08605</name>
</gene>
<name>A0ABW0RBZ4_9BACL</name>
<dbReference type="InterPro" id="IPR003462">
    <property type="entry name" value="ODC_Mu_crystall"/>
</dbReference>
<proteinExistence type="predicted"/>
<dbReference type="Gene3D" id="3.40.50.720">
    <property type="entry name" value="NAD(P)-binding Rossmann-like Domain"/>
    <property type="match status" value="1"/>
</dbReference>
<dbReference type="PIRSF" id="PIRSF001439">
    <property type="entry name" value="CryM"/>
    <property type="match status" value="1"/>
</dbReference>
<dbReference type="SUPFAM" id="SSF51735">
    <property type="entry name" value="NAD(P)-binding Rossmann-fold domains"/>
    <property type="match status" value="1"/>
</dbReference>
<organism evidence="1 2">
    <name type="scientific">Ureibacillus suwonensis</name>
    <dbReference type="NCBI Taxonomy" id="313007"/>
    <lineage>
        <taxon>Bacteria</taxon>
        <taxon>Bacillati</taxon>
        <taxon>Bacillota</taxon>
        <taxon>Bacilli</taxon>
        <taxon>Bacillales</taxon>
        <taxon>Caryophanaceae</taxon>
        <taxon>Ureibacillus</taxon>
    </lineage>
</organism>
<keyword evidence="2" id="KW-1185">Reference proteome</keyword>
<dbReference type="RefSeq" id="WP_390309413.1">
    <property type="nucleotide sequence ID" value="NZ_JBHSNQ010000074.1"/>
</dbReference>
<comment type="caution">
    <text evidence="1">The sequence shown here is derived from an EMBL/GenBank/DDBJ whole genome shotgun (WGS) entry which is preliminary data.</text>
</comment>
<dbReference type="Proteomes" id="UP001595978">
    <property type="component" value="Unassembled WGS sequence"/>
</dbReference>
<dbReference type="InterPro" id="IPR036291">
    <property type="entry name" value="NAD(P)-bd_dom_sf"/>
</dbReference>
<protein>
    <submittedName>
        <fullName evidence="1">Ornithine cyclodeaminase family protein</fullName>
    </submittedName>
</protein>
<dbReference type="EMBL" id="JBHSNQ010000074">
    <property type="protein sequence ID" value="MFC5541821.1"/>
    <property type="molecule type" value="Genomic_DNA"/>
</dbReference>